<evidence type="ECO:0000256" key="3">
    <source>
        <dbReference type="SAM" id="Phobius"/>
    </source>
</evidence>
<dbReference type="InterPro" id="IPR003362">
    <property type="entry name" value="Bact_transf"/>
</dbReference>
<keyword evidence="3" id="KW-1133">Transmembrane helix</keyword>
<protein>
    <submittedName>
        <fullName evidence="5">Sugar transferase</fullName>
    </submittedName>
</protein>
<dbReference type="Pfam" id="PF02397">
    <property type="entry name" value="Bac_transf"/>
    <property type="match status" value="1"/>
</dbReference>
<sequence length="400" mass="44740">MRAFLGPVILAIVVQAVIYTYVITRPGRSDWHNITTAIAALSLVPCFAALILNAFRRNEAPIVVSSVVSAALFSVAVSVLSAMRVPLSYQALVSCLPVTIVLATYANLRVHREFEDHVALAPFSRDLELSVELGKIPILRGPDADLKDVETLLIDPLEHHSPEWSRLLATCYLRGVEVMPWTRYLEEKRGRLDVTSFETSHLAYRPGQLLYARLKRFFDLIAAVVTLPITVPLGLLTALYIQARDRGPVLYVQIRRGYGDRRFRMYKLRTMYQGAGGGSTGVKDNRIIPGCRLIRKLRLDELPQIINILQGDMSLIGPRPVAEYVSRSSEAVEPKYALRSLVLPGITGWAQVTTGYAGNTEEELEKLSYDLYYIKHLSLDLDLLILFKTIKTVMFGLGAR</sequence>
<reference evidence="5" key="1">
    <citation type="submission" date="2022-06" db="EMBL/GenBank/DDBJ databases">
        <title>Devosia sp. XJ19-45 genome assembly.</title>
        <authorList>
            <person name="Li B."/>
            <person name="Cai M."/>
            <person name="Nie G."/>
            <person name="Li W."/>
        </authorList>
    </citation>
    <scope>NUCLEOTIDE SEQUENCE</scope>
    <source>
        <strain evidence="5">XJ19-45</strain>
    </source>
</reference>
<keyword evidence="6" id="KW-1185">Reference proteome</keyword>
<dbReference type="RefSeq" id="WP_254673286.1">
    <property type="nucleotide sequence ID" value="NZ_JAMWDU010000001.1"/>
</dbReference>
<organism evidence="5 6">
    <name type="scientific">Devosia ureilytica</name>
    <dbReference type="NCBI Taxonomy" id="2952754"/>
    <lineage>
        <taxon>Bacteria</taxon>
        <taxon>Pseudomonadati</taxon>
        <taxon>Pseudomonadota</taxon>
        <taxon>Alphaproteobacteria</taxon>
        <taxon>Hyphomicrobiales</taxon>
        <taxon>Devosiaceae</taxon>
        <taxon>Devosia</taxon>
    </lineage>
</organism>
<dbReference type="GO" id="GO:0000271">
    <property type="term" value="P:polysaccharide biosynthetic process"/>
    <property type="evidence" value="ECO:0007669"/>
    <property type="project" value="UniProtKB-KW"/>
</dbReference>
<dbReference type="PANTHER" id="PTHR30576:SF0">
    <property type="entry name" value="UNDECAPRENYL-PHOSPHATE N-ACETYLGALACTOSAMINYL 1-PHOSPHATE TRANSFERASE-RELATED"/>
    <property type="match status" value="1"/>
</dbReference>
<feature type="transmembrane region" description="Helical" evidence="3">
    <location>
        <begin position="32"/>
        <end position="55"/>
    </location>
</feature>
<proteinExistence type="inferred from homology"/>
<evidence type="ECO:0000259" key="4">
    <source>
        <dbReference type="Pfam" id="PF02397"/>
    </source>
</evidence>
<comment type="caution">
    <text evidence="5">The sequence shown here is derived from an EMBL/GenBank/DDBJ whole genome shotgun (WGS) entry which is preliminary data.</text>
</comment>
<dbReference type="GO" id="GO:0016780">
    <property type="term" value="F:phosphotransferase activity, for other substituted phosphate groups"/>
    <property type="evidence" value="ECO:0007669"/>
    <property type="project" value="TreeGrafter"/>
</dbReference>
<dbReference type="AlphaFoldDB" id="A0A9Q4FR62"/>
<dbReference type="EMBL" id="JAMWDU010000001">
    <property type="protein sequence ID" value="MCP8885490.1"/>
    <property type="molecule type" value="Genomic_DNA"/>
</dbReference>
<evidence type="ECO:0000313" key="6">
    <source>
        <dbReference type="Proteomes" id="UP001060275"/>
    </source>
</evidence>
<comment type="similarity">
    <text evidence="1">Belongs to the bacterial sugar transferase family.</text>
</comment>
<evidence type="ECO:0000313" key="5">
    <source>
        <dbReference type="EMBL" id="MCP8885490.1"/>
    </source>
</evidence>
<gene>
    <name evidence="5" type="ORF">NF348_00010</name>
</gene>
<keyword evidence="5" id="KW-0808">Transferase</keyword>
<dbReference type="PANTHER" id="PTHR30576">
    <property type="entry name" value="COLANIC BIOSYNTHESIS UDP-GLUCOSE LIPID CARRIER TRANSFERASE"/>
    <property type="match status" value="1"/>
</dbReference>
<feature type="transmembrane region" description="Helical" evidence="3">
    <location>
        <begin position="217"/>
        <end position="241"/>
    </location>
</feature>
<keyword evidence="2" id="KW-0270">Exopolysaccharide synthesis</keyword>
<feature type="transmembrane region" description="Helical" evidence="3">
    <location>
        <begin position="89"/>
        <end position="108"/>
    </location>
</feature>
<keyword evidence="3" id="KW-0472">Membrane</keyword>
<feature type="domain" description="Bacterial sugar transferase" evidence="4">
    <location>
        <begin position="215"/>
        <end position="394"/>
    </location>
</feature>
<keyword evidence="3" id="KW-0812">Transmembrane</keyword>
<dbReference type="Proteomes" id="UP001060275">
    <property type="component" value="Unassembled WGS sequence"/>
</dbReference>
<accession>A0A9Q4FR62</accession>
<evidence type="ECO:0000256" key="2">
    <source>
        <dbReference type="ARBA" id="ARBA00023169"/>
    </source>
</evidence>
<feature type="transmembrane region" description="Helical" evidence="3">
    <location>
        <begin position="62"/>
        <end position="83"/>
    </location>
</feature>
<name>A0A9Q4FR62_9HYPH</name>
<evidence type="ECO:0000256" key="1">
    <source>
        <dbReference type="ARBA" id="ARBA00006464"/>
    </source>
</evidence>